<keyword evidence="2" id="KW-1185">Reference proteome</keyword>
<proteinExistence type="predicted"/>
<comment type="caution">
    <text evidence="1">The sequence shown here is derived from an EMBL/GenBank/DDBJ whole genome shotgun (WGS) entry which is preliminary data.</text>
</comment>
<dbReference type="EMBL" id="WIOL01000002">
    <property type="protein sequence ID" value="MQT16718.1"/>
    <property type="molecule type" value="Genomic_DNA"/>
</dbReference>
<dbReference type="Proteomes" id="UP000481327">
    <property type="component" value="Unassembled WGS sequence"/>
</dbReference>
<dbReference type="RefSeq" id="WP_152577184.1">
    <property type="nucleotide sequence ID" value="NZ_JAATJI010000001.1"/>
</dbReference>
<gene>
    <name evidence="1" type="ORF">F3168_05530</name>
</gene>
<evidence type="ECO:0000313" key="2">
    <source>
        <dbReference type="Proteomes" id="UP000481327"/>
    </source>
</evidence>
<organism evidence="1 2">
    <name type="scientific">Sandarakinorhabdus fusca</name>
    <dbReference type="NCBI Taxonomy" id="1439888"/>
    <lineage>
        <taxon>Bacteria</taxon>
        <taxon>Pseudomonadati</taxon>
        <taxon>Pseudomonadota</taxon>
        <taxon>Alphaproteobacteria</taxon>
        <taxon>Sphingomonadales</taxon>
        <taxon>Sphingosinicellaceae</taxon>
        <taxon>Sandarakinorhabdus</taxon>
    </lineage>
</organism>
<name>A0A7C9GU39_9SPHN</name>
<accession>A0A7C9GU39</accession>
<evidence type="ECO:0000313" key="1">
    <source>
        <dbReference type="EMBL" id="MQT16718.1"/>
    </source>
</evidence>
<dbReference type="OrthoDB" id="7580992at2"/>
<protein>
    <submittedName>
        <fullName evidence="1">Uncharacterized protein</fullName>
    </submittedName>
</protein>
<reference evidence="1 2" key="1">
    <citation type="submission" date="2019-09" db="EMBL/GenBank/DDBJ databases">
        <title>Polymorphobacter sp. isolated from a lake in China.</title>
        <authorList>
            <person name="Liu Z."/>
        </authorList>
    </citation>
    <scope>NUCLEOTIDE SEQUENCE [LARGE SCALE GENOMIC DNA]</scope>
    <source>
        <strain evidence="1 2">D40P</strain>
    </source>
</reference>
<dbReference type="AlphaFoldDB" id="A0A7C9GU39"/>
<sequence>MLHVLAMLQGVAAFGPPLVTDPRLRAVVPCQRKVDEITVCAKGDQPYRLKPDLAPLPEPGLPKAETSALGGRVAVETERVGVGGFPSNRAMVRMKWKF</sequence>